<gene>
    <name evidence="2" type="ORF">TVAG_079510</name>
</gene>
<evidence type="ECO:0000256" key="1">
    <source>
        <dbReference type="SAM" id="MobiDB-lite"/>
    </source>
</evidence>
<feature type="region of interest" description="Disordered" evidence="1">
    <location>
        <begin position="263"/>
        <end position="290"/>
    </location>
</feature>
<organism evidence="2 3">
    <name type="scientific">Trichomonas vaginalis (strain ATCC PRA-98 / G3)</name>
    <dbReference type="NCBI Taxonomy" id="412133"/>
    <lineage>
        <taxon>Eukaryota</taxon>
        <taxon>Metamonada</taxon>
        <taxon>Parabasalia</taxon>
        <taxon>Trichomonadida</taxon>
        <taxon>Trichomonadidae</taxon>
        <taxon>Trichomonas</taxon>
    </lineage>
</organism>
<evidence type="ECO:0000313" key="2">
    <source>
        <dbReference type="EMBL" id="EAY08693.1"/>
    </source>
</evidence>
<dbReference type="VEuPathDB" id="TrichDB:TVAG_320080"/>
<feature type="compositionally biased region" description="Polar residues" evidence="1">
    <location>
        <begin position="278"/>
        <end position="290"/>
    </location>
</feature>
<dbReference type="PANTHER" id="PTHR11440">
    <property type="entry name" value="LECITHIN-CHOLESTEROL ACYLTRANSFERASE-RELATED"/>
    <property type="match status" value="1"/>
</dbReference>
<accession>A2EF83</accession>
<reference evidence="2" key="2">
    <citation type="journal article" date="2007" name="Science">
        <title>Draft genome sequence of the sexually transmitted pathogen Trichomonas vaginalis.</title>
        <authorList>
            <person name="Carlton J.M."/>
            <person name="Hirt R.P."/>
            <person name="Silva J.C."/>
            <person name="Delcher A.L."/>
            <person name="Schatz M."/>
            <person name="Zhao Q."/>
            <person name="Wortman J.R."/>
            <person name="Bidwell S.L."/>
            <person name="Alsmark U.C.M."/>
            <person name="Besteiro S."/>
            <person name="Sicheritz-Ponten T."/>
            <person name="Noel C.J."/>
            <person name="Dacks J.B."/>
            <person name="Foster P.G."/>
            <person name="Simillion C."/>
            <person name="Van de Peer Y."/>
            <person name="Miranda-Saavedra D."/>
            <person name="Barton G.J."/>
            <person name="Westrop G.D."/>
            <person name="Mueller S."/>
            <person name="Dessi D."/>
            <person name="Fiori P.L."/>
            <person name="Ren Q."/>
            <person name="Paulsen I."/>
            <person name="Zhang H."/>
            <person name="Bastida-Corcuera F.D."/>
            <person name="Simoes-Barbosa A."/>
            <person name="Brown M.T."/>
            <person name="Hayes R.D."/>
            <person name="Mukherjee M."/>
            <person name="Okumura C.Y."/>
            <person name="Schneider R."/>
            <person name="Smith A.J."/>
            <person name="Vanacova S."/>
            <person name="Villalvazo M."/>
            <person name="Haas B.J."/>
            <person name="Pertea M."/>
            <person name="Feldblyum T.V."/>
            <person name="Utterback T.R."/>
            <person name="Shu C.L."/>
            <person name="Osoegawa K."/>
            <person name="de Jong P.J."/>
            <person name="Hrdy I."/>
            <person name="Horvathova L."/>
            <person name="Zubacova Z."/>
            <person name="Dolezal P."/>
            <person name="Malik S.B."/>
            <person name="Logsdon J.M. Jr."/>
            <person name="Henze K."/>
            <person name="Gupta A."/>
            <person name="Wang C.C."/>
            <person name="Dunne R.L."/>
            <person name="Upcroft J.A."/>
            <person name="Upcroft P."/>
            <person name="White O."/>
            <person name="Salzberg S.L."/>
            <person name="Tang P."/>
            <person name="Chiu C.-H."/>
            <person name="Lee Y.-S."/>
            <person name="Embley T.M."/>
            <person name="Coombs G.H."/>
            <person name="Mottram J.C."/>
            <person name="Tachezy J."/>
            <person name="Fraser-Liggett C.M."/>
            <person name="Johnson P.J."/>
        </authorList>
    </citation>
    <scope>NUCLEOTIDE SEQUENCE [LARGE SCALE GENOMIC DNA]</scope>
    <source>
        <strain evidence="2">G3</strain>
    </source>
</reference>
<dbReference type="SMR" id="A2EF83"/>
<dbReference type="KEGG" id="tva:4766598"/>
<reference evidence="2" key="1">
    <citation type="submission" date="2006-10" db="EMBL/GenBank/DDBJ databases">
        <authorList>
            <person name="Amadeo P."/>
            <person name="Zhao Q."/>
            <person name="Wortman J."/>
            <person name="Fraser-Liggett C."/>
            <person name="Carlton J."/>
        </authorList>
    </citation>
    <scope>NUCLEOTIDE SEQUENCE</scope>
    <source>
        <strain evidence="2">G3</strain>
    </source>
</reference>
<proteinExistence type="predicted"/>
<dbReference type="Proteomes" id="UP000001542">
    <property type="component" value="Unassembled WGS sequence"/>
</dbReference>
<evidence type="ECO:0000313" key="3">
    <source>
        <dbReference type="Proteomes" id="UP000001542"/>
    </source>
</evidence>
<name>A2EF83_TRIV3</name>
<dbReference type="EMBL" id="DS113373">
    <property type="protein sequence ID" value="EAY08693.1"/>
    <property type="molecule type" value="Genomic_DNA"/>
</dbReference>
<dbReference type="InParanoid" id="A2EF83"/>
<dbReference type="AlphaFoldDB" id="A2EF83"/>
<protein>
    <submittedName>
        <fullName evidence="2">Uncharacterized protein</fullName>
    </submittedName>
</protein>
<keyword evidence="3" id="KW-1185">Reference proteome</keyword>
<dbReference type="RefSeq" id="XP_001320916.1">
    <property type="nucleotide sequence ID" value="XM_001320881.1"/>
</dbReference>
<dbReference type="VEuPathDB" id="TrichDB:TVAGG3_1030380"/>
<feature type="compositionally biased region" description="Low complexity" evidence="1">
    <location>
        <begin position="263"/>
        <end position="277"/>
    </location>
</feature>
<sequence length="290" mass="32496">MAFRDCGFPITIILATSEGPVAVCINKIDKEIFKENSPVLTEIYRCLDSSHGACSFSQALTAAYNIRCSQQEQESILIAITNAHFNQIESDAVVTCLSYLQLVKTYSIGVGVGISPIMISKVFNRSIWSGNPLKIGNCFMKLSELDTNKVITEGKITNPYPLNKYSIEDIYNMFINNNRKYFTELTIGLDDIKMYDAAADHYMIEGTDLVHLPTEEENEYGPYQGEIPEVDLGRNKKWNYNILICQLYDFTCNSMDVTKETSNAQNQQAGTQNQQAGRSNKQAGRSNKPA</sequence>